<gene>
    <name evidence="2" type="ORF">BCF44_102295</name>
</gene>
<proteinExistence type="predicted"/>
<feature type="transmembrane region" description="Helical" evidence="1">
    <location>
        <begin position="118"/>
        <end position="144"/>
    </location>
</feature>
<keyword evidence="1" id="KW-0472">Membrane</keyword>
<name>A0A3E0I5P8_9PSEU</name>
<organism evidence="2 3">
    <name type="scientific">Kutzneria buriramensis</name>
    <dbReference type="NCBI Taxonomy" id="1045776"/>
    <lineage>
        <taxon>Bacteria</taxon>
        <taxon>Bacillati</taxon>
        <taxon>Actinomycetota</taxon>
        <taxon>Actinomycetes</taxon>
        <taxon>Pseudonocardiales</taxon>
        <taxon>Pseudonocardiaceae</taxon>
        <taxon>Kutzneria</taxon>
    </lineage>
</organism>
<dbReference type="OrthoDB" id="3870305at2"/>
<protein>
    <recommendedName>
        <fullName evidence="4">Intracellular septation protein A</fullName>
    </recommendedName>
</protein>
<evidence type="ECO:0008006" key="4">
    <source>
        <dbReference type="Google" id="ProtNLM"/>
    </source>
</evidence>
<feature type="transmembrane region" description="Helical" evidence="1">
    <location>
        <begin position="50"/>
        <end position="71"/>
    </location>
</feature>
<feature type="transmembrane region" description="Helical" evidence="1">
    <location>
        <begin position="77"/>
        <end position="97"/>
    </location>
</feature>
<sequence length="182" mass="19737">MNYLRGFVPWIAFAVLSTLGWQWGALAGLVLALGLFVQGRRKGTPLDTQVLEISTIVYFAVLTAFSCAAPTSPVQHFVGAISMAWLAITAWGGLVVKRPFTLGIAKRQTPKEYWNMPIFLRVNVVLTAAWAIAFTLTAAVLAVLDVMQAGTVASIVVQVAGFVIPAIFTARYPERVRARQTA</sequence>
<feature type="transmembrane region" description="Helical" evidence="1">
    <location>
        <begin position="20"/>
        <end position="38"/>
    </location>
</feature>
<evidence type="ECO:0000313" key="3">
    <source>
        <dbReference type="Proteomes" id="UP000256269"/>
    </source>
</evidence>
<dbReference type="Proteomes" id="UP000256269">
    <property type="component" value="Unassembled WGS sequence"/>
</dbReference>
<keyword evidence="1" id="KW-1133">Transmembrane helix</keyword>
<dbReference type="EMBL" id="QUNO01000002">
    <property type="protein sequence ID" value="REH54063.1"/>
    <property type="molecule type" value="Genomic_DNA"/>
</dbReference>
<reference evidence="2 3" key="1">
    <citation type="submission" date="2018-08" db="EMBL/GenBank/DDBJ databases">
        <title>Genomic Encyclopedia of Archaeal and Bacterial Type Strains, Phase II (KMG-II): from individual species to whole genera.</title>
        <authorList>
            <person name="Goeker M."/>
        </authorList>
    </citation>
    <scope>NUCLEOTIDE SEQUENCE [LARGE SCALE GENOMIC DNA]</scope>
    <source>
        <strain evidence="2 3">DSM 45791</strain>
    </source>
</reference>
<feature type="transmembrane region" description="Helical" evidence="1">
    <location>
        <begin position="150"/>
        <end position="170"/>
    </location>
</feature>
<evidence type="ECO:0000313" key="2">
    <source>
        <dbReference type="EMBL" id="REH54063.1"/>
    </source>
</evidence>
<keyword evidence="1" id="KW-0812">Transmembrane</keyword>
<comment type="caution">
    <text evidence="2">The sequence shown here is derived from an EMBL/GenBank/DDBJ whole genome shotgun (WGS) entry which is preliminary data.</text>
</comment>
<accession>A0A3E0I5P8</accession>
<evidence type="ECO:0000256" key="1">
    <source>
        <dbReference type="SAM" id="Phobius"/>
    </source>
</evidence>
<dbReference type="RefSeq" id="WP_116173158.1">
    <property type="nucleotide sequence ID" value="NZ_CP144375.1"/>
</dbReference>
<keyword evidence="3" id="KW-1185">Reference proteome</keyword>
<dbReference type="AlphaFoldDB" id="A0A3E0I5P8"/>